<dbReference type="SUPFAM" id="SSF53474">
    <property type="entry name" value="alpha/beta-Hydrolases"/>
    <property type="match status" value="1"/>
</dbReference>
<dbReference type="PANTHER" id="PTHR46623:SF10">
    <property type="entry name" value="CARBOXYMETHYLENEBUTENOLIDASE HOMOLOG"/>
    <property type="match status" value="1"/>
</dbReference>
<dbReference type="Pfam" id="PF01738">
    <property type="entry name" value="DLH"/>
    <property type="match status" value="1"/>
</dbReference>
<dbReference type="EMBL" id="CP087164">
    <property type="protein sequence ID" value="UGS39183.1"/>
    <property type="molecule type" value="Genomic_DNA"/>
</dbReference>
<dbReference type="InterPro" id="IPR002925">
    <property type="entry name" value="Dienelactn_hydro"/>
</dbReference>
<organism evidence="2 3">
    <name type="scientific">Capillimicrobium parvum</name>
    <dbReference type="NCBI Taxonomy" id="2884022"/>
    <lineage>
        <taxon>Bacteria</taxon>
        <taxon>Bacillati</taxon>
        <taxon>Actinomycetota</taxon>
        <taxon>Thermoleophilia</taxon>
        <taxon>Solirubrobacterales</taxon>
        <taxon>Capillimicrobiaceae</taxon>
        <taxon>Capillimicrobium</taxon>
    </lineage>
</organism>
<evidence type="ECO:0000259" key="1">
    <source>
        <dbReference type="Pfam" id="PF01738"/>
    </source>
</evidence>
<keyword evidence="3" id="KW-1185">Reference proteome</keyword>
<dbReference type="GO" id="GO:0016787">
    <property type="term" value="F:hydrolase activity"/>
    <property type="evidence" value="ECO:0007669"/>
    <property type="project" value="InterPro"/>
</dbReference>
<dbReference type="KEGG" id="sbae:DSM104329_05615"/>
<reference evidence="2" key="1">
    <citation type="journal article" date="2022" name="Int. J. Syst. Evol. Microbiol.">
        <title>Pseudomonas aegrilactucae sp. nov. and Pseudomonas morbosilactucae sp. nov., pathogens causing bacterial rot of lettuce in Japan.</title>
        <authorList>
            <person name="Sawada H."/>
            <person name="Fujikawa T."/>
            <person name="Satou M."/>
        </authorList>
    </citation>
    <scope>NUCLEOTIDE SEQUENCE</scope>
    <source>
        <strain evidence="2">0166_1</strain>
    </source>
</reference>
<dbReference type="Proteomes" id="UP001162834">
    <property type="component" value="Chromosome"/>
</dbReference>
<dbReference type="RefSeq" id="WP_259313187.1">
    <property type="nucleotide sequence ID" value="NZ_CP087164.1"/>
</dbReference>
<proteinExistence type="predicted"/>
<protein>
    <recommendedName>
        <fullName evidence="1">Dienelactone hydrolase domain-containing protein</fullName>
    </recommendedName>
</protein>
<name>A0A9E6Y3I6_9ACTN</name>
<dbReference type="AlphaFoldDB" id="A0A9E6Y3I6"/>
<gene>
    <name evidence="2" type="ORF">DSM104329_05615</name>
</gene>
<dbReference type="InterPro" id="IPR051049">
    <property type="entry name" value="Dienelactone_hydrolase-like"/>
</dbReference>
<accession>A0A9E6Y3I6</accession>
<evidence type="ECO:0000313" key="2">
    <source>
        <dbReference type="EMBL" id="UGS39183.1"/>
    </source>
</evidence>
<sequence length="241" mass="25539">MIERDVRIGTPDGPMEAYVAHPDDGAPFAAVVVYMAAPGLTDGLRGIVRRLADEGYLAVAPDLYHRFGDGITFGPDDRDAMMQMLSRLGDDMVLRDTEGVLTFLDGDARAADAPLGCIGFCMGGRFVVRAVSAFPERFAAGAALHPTALLQEDSPDSPHIGLARATAELYFGFGGADAMVPPAHQDAVREQVEAHGLAATIDVHDGAEHGFMLPGARYQEAAAARSWERTLELFGRALGGG</sequence>
<evidence type="ECO:0000313" key="3">
    <source>
        <dbReference type="Proteomes" id="UP001162834"/>
    </source>
</evidence>
<feature type="domain" description="Dienelactone hydrolase" evidence="1">
    <location>
        <begin position="15"/>
        <end position="237"/>
    </location>
</feature>
<dbReference type="InterPro" id="IPR029058">
    <property type="entry name" value="AB_hydrolase_fold"/>
</dbReference>
<dbReference type="PANTHER" id="PTHR46623">
    <property type="entry name" value="CARBOXYMETHYLENEBUTENOLIDASE-RELATED"/>
    <property type="match status" value="1"/>
</dbReference>
<dbReference type="Gene3D" id="3.40.50.1820">
    <property type="entry name" value="alpha/beta hydrolase"/>
    <property type="match status" value="1"/>
</dbReference>